<sequence>MKHLENEIKAQCHNRSLNKNAIGPASADTHPTLASVDSPINEVVGKYKTILVTTEDKITKIMLNRLDKKNAINLVMYEEIMQALDKASKDDCTLTVITGGIVVVVVGRGDYFSSGNDFNSFAENVDEIMKDGGKLLAHECGKERRASWRQFQLVK</sequence>
<keyword evidence="2" id="KW-1185">Reference proteome</keyword>
<gene>
    <name evidence="1" type="ORF">K3G42_010210</name>
</gene>
<dbReference type="Proteomes" id="UP000827872">
    <property type="component" value="Linkage Group LG09"/>
</dbReference>
<proteinExistence type="predicted"/>
<comment type="caution">
    <text evidence="1">The sequence shown here is derived from an EMBL/GenBank/DDBJ whole genome shotgun (WGS) entry which is preliminary data.</text>
</comment>
<protein>
    <submittedName>
        <fullName evidence="1">Uncharacterized protein</fullName>
    </submittedName>
</protein>
<reference evidence="1" key="1">
    <citation type="submission" date="2021-08" db="EMBL/GenBank/DDBJ databases">
        <title>The first chromosome-level gecko genome reveals the dynamic sex chromosomes of Neotropical dwarf geckos (Sphaerodactylidae: Sphaerodactylus).</title>
        <authorList>
            <person name="Pinto B.J."/>
            <person name="Keating S.E."/>
            <person name="Gamble T."/>
        </authorList>
    </citation>
    <scope>NUCLEOTIDE SEQUENCE</scope>
    <source>
        <strain evidence="1">TG3544</strain>
    </source>
</reference>
<organism evidence="1 2">
    <name type="scientific">Sphaerodactylus townsendi</name>
    <dbReference type="NCBI Taxonomy" id="933632"/>
    <lineage>
        <taxon>Eukaryota</taxon>
        <taxon>Metazoa</taxon>
        <taxon>Chordata</taxon>
        <taxon>Craniata</taxon>
        <taxon>Vertebrata</taxon>
        <taxon>Euteleostomi</taxon>
        <taxon>Lepidosauria</taxon>
        <taxon>Squamata</taxon>
        <taxon>Bifurcata</taxon>
        <taxon>Gekkota</taxon>
        <taxon>Sphaerodactylidae</taxon>
        <taxon>Sphaerodactylus</taxon>
    </lineage>
</organism>
<evidence type="ECO:0000313" key="2">
    <source>
        <dbReference type="Proteomes" id="UP000827872"/>
    </source>
</evidence>
<accession>A0ACB8FCZ3</accession>
<dbReference type="EMBL" id="CM037622">
    <property type="protein sequence ID" value="KAH8003069.1"/>
    <property type="molecule type" value="Genomic_DNA"/>
</dbReference>
<name>A0ACB8FCZ3_9SAUR</name>
<evidence type="ECO:0000313" key="1">
    <source>
        <dbReference type="EMBL" id="KAH8003069.1"/>
    </source>
</evidence>